<dbReference type="AlphaFoldDB" id="A0A818UIQ4"/>
<name>A0A818UIQ4_9BILA</name>
<evidence type="ECO:0000313" key="1">
    <source>
        <dbReference type="EMBL" id="CAF3701159.1"/>
    </source>
</evidence>
<evidence type="ECO:0000313" key="2">
    <source>
        <dbReference type="Proteomes" id="UP000663865"/>
    </source>
</evidence>
<comment type="caution">
    <text evidence="1">The sequence shown here is derived from an EMBL/GenBank/DDBJ whole genome shotgun (WGS) entry which is preliminary data.</text>
</comment>
<proteinExistence type="predicted"/>
<dbReference type="EMBL" id="CAJNYV010004852">
    <property type="protein sequence ID" value="CAF3701159.1"/>
    <property type="molecule type" value="Genomic_DNA"/>
</dbReference>
<sequence>MEHDPYSLIKYINVINANNDGYGYPAINAFVEMGLLETNEILFCRINSTEYECHIEKNEKDQYVLCYQDKIKEGNVMKFIHKLSKLIKIRIRRMEIALGRIRRACNNQTLYFLSFDLEKLEDRLITMLLDSEFGIWDIITKYNYENKEKKFICKSNMKYDDILQIINSNNLNHNNIDNDICKEKQQLYSLLTHDAIEIIYQPITDDDIIELDKGGDDICQGSDINSNDHYGLTAKHVLRGLDTSLLEIKSNINSIKNLCIDSDNIIELTYDAELFKIKGNPCCHIFNLDCTALSSDVYEEYLSSSESSSESSLESSIRSLSSDEASDATSLKELYERSRNPMEVDIDSLKSLFNRYKPNKVPIFKYGAATNLTVGFIKEIDRNTTLENTYYRNVIEVEWIDGIEFARGGDSGSLYFVHDSTTNAFVPVAMHVGTKRRRSFGILLKYIFKELAEQKHKFLMCDSTDCQQEN</sequence>
<organism evidence="1 2">
    <name type="scientific">Rotaria socialis</name>
    <dbReference type="NCBI Taxonomy" id="392032"/>
    <lineage>
        <taxon>Eukaryota</taxon>
        <taxon>Metazoa</taxon>
        <taxon>Spiralia</taxon>
        <taxon>Gnathifera</taxon>
        <taxon>Rotifera</taxon>
        <taxon>Eurotatoria</taxon>
        <taxon>Bdelloidea</taxon>
        <taxon>Philodinida</taxon>
        <taxon>Philodinidae</taxon>
        <taxon>Rotaria</taxon>
    </lineage>
</organism>
<reference evidence="1" key="1">
    <citation type="submission" date="2021-02" db="EMBL/GenBank/DDBJ databases">
        <authorList>
            <person name="Nowell W R."/>
        </authorList>
    </citation>
    <scope>NUCLEOTIDE SEQUENCE</scope>
</reference>
<accession>A0A818UIQ4</accession>
<gene>
    <name evidence="1" type="ORF">KIK155_LOCUS26661</name>
</gene>
<dbReference type="Proteomes" id="UP000663865">
    <property type="component" value="Unassembled WGS sequence"/>
</dbReference>
<protein>
    <submittedName>
        <fullName evidence="1">Uncharacterized protein</fullName>
    </submittedName>
</protein>